<evidence type="ECO:0000256" key="6">
    <source>
        <dbReference type="ARBA" id="ARBA00022741"/>
    </source>
</evidence>
<name>A0A933E9D4_UNCTE</name>
<dbReference type="PANTHER" id="PTHR11895">
    <property type="entry name" value="TRANSAMIDASE"/>
    <property type="match status" value="1"/>
</dbReference>
<evidence type="ECO:0000256" key="9">
    <source>
        <dbReference type="ARBA" id="ARBA00047407"/>
    </source>
</evidence>
<comment type="similarity">
    <text evidence="1 10">Belongs to the amidase family. GatA subfamily.</text>
</comment>
<evidence type="ECO:0000256" key="2">
    <source>
        <dbReference type="ARBA" id="ARBA00011123"/>
    </source>
</evidence>
<dbReference type="PANTHER" id="PTHR11895:SF151">
    <property type="entry name" value="GLUTAMYL-TRNA(GLN) AMIDOTRANSFERASE SUBUNIT A"/>
    <property type="match status" value="1"/>
</dbReference>
<evidence type="ECO:0000256" key="3">
    <source>
        <dbReference type="ARBA" id="ARBA00012739"/>
    </source>
</evidence>
<keyword evidence="7 10" id="KW-0067">ATP-binding</keyword>
<proteinExistence type="inferred from homology"/>
<organism evidence="12 13">
    <name type="scientific">Tectimicrobiota bacterium</name>
    <dbReference type="NCBI Taxonomy" id="2528274"/>
    <lineage>
        <taxon>Bacteria</taxon>
        <taxon>Pseudomonadati</taxon>
        <taxon>Nitrospinota/Tectimicrobiota group</taxon>
        <taxon>Candidatus Tectimicrobiota</taxon>
    </lineage>
</organism>
<evidence type="ECO:0000256" key="10">
    <source>
        <dbReference type="HAMAP-Rule" id="MF_00120"/>
    </source>
</evidence>
<sequence>MNEIVSLTLQEISGRLRAREISAEEAARAYLDRIAETEGRVHAYLSVLEGEALEAAPAADKRLKAGEPGSPLLGVPVAVKDLLCMQGTRTTCGSRILGGFTAPYDATAVALLKKAGAVILGKLNMDEFAMGSSTERSAYGPTRNPWNLEATPGGSSGGSAAAVAARSAAATLGSDTGGSIRQPAACCGVVGMKPTYGRVSRYGLIAFASSLDQIGPLARTVRDCAIVLTAVSGHDPRDSTSAEEAVPDYAAGLGDGAGGMRIGIPKEYFVEGTDPEVEAAVREAIRVMEGQGARVEEVSLPHTEYALPVYYILAPAEASSNLARYDGVRYGLREEGESEYGPLFGMYAASREAGFGEEVKRRIMLGTYALSSGYYDAYYTKAQRVRTLVSRDFQEAFRKVDVILSATAPTAAFRLGERMADPISMYLSDILTIPCNLAGLPGISVPCGFTSGKLPIGLQFVGRPFGEREVLRVAAAFEGATAHHLALPPL</sequence>
<evidence type="ECO:0000256" key="1">
    <source>
        <dbReference type="ARBA" id="ARBA00008069"/>
    </source>
</evidence>
<dbReference type="Pfam" id="PF01425">
    <property type="entry name" value="Amidase"/>
    <property type="match status" value="1"/>
</dbReference>
<dbReference type="EC" id="6.3.5.7" evidence="3 10"/>
<dbReference type="GO" id="GO:0006412">
    <property type="term" value="P:translation"/>
    <property type="evidence" value="ECO:0007669"/>
    <property type="project" value="UniProtKB-UniRule"/>
</dbReference>
<comment type="function">
    <text evidence="10">Allows the formation of correctly charged Gln-tRNA(Gln) through the transamidation of misacylated Glu-tRNA(Gln) in organisms which lack glutaminyl-tRNA synthetase. The reaction takes place in the presence of glutamine and ATP through an activated gamma-phospho-Glu-tRNA(Gln).</text>
</comment>
<evidence type="ECO:0000256" key="5">
    <source>
        <dbReference type="ARBA" id="ARBA00022598"/>
    </source>
</evidence>
<keyword evidence="8 10" id="KW-0648">Protein biosynthesis</keyword>
<keyword evidence="5 10" id="KW-0436">Ligase</keyword>
<feature type="domain" description="Amidase" evidence="11">
    <location>
        <begin position="25"/>
        <end position="471"/>
    </location>
</feature>
<comment type="caution">
    <text evidence="12">The sequence shown here is derived from an EMBL/GenBank/DDBJ whole genome shotgun (WGS) entry which is preliminary data.</text>
</comment>
<evidence type="ECO:0000259" key="11">
    <source>
        <dbReference type="Pfam" id="PF01425"/>
    </source>
</evidence>
<accession>A0A933E9D4</accession>
<dbReference type="Gene3D" id="3.90.1300.10">
    <property type="entry name" value="Amidase signature (AS) domain"/>
    <property type="match status" value="1"/>
</dbReference>
<evidence type="ECO:0000313" key="12">
    <source>
        <dbReference type="EMBL" id="MBI4251978.1"/>
    </source>
</evidence>
<dbReference type="EMBL" id="JACQRX010000260">
    <property type="protein sequence ID" value="MBI4251978.1"/>
    <property type="molecule type" value="Genomic_DNA"/>
</dbReference>
<dbReference type="Proteomes" id="UP000752292">
    <property type="component" value="Unassembled WGS sequence"/>
</dbReference>
<gene>
    <name evidence="10 12" type="primary">gatA</name>
    <name evidence="12" type="ORF">HY618_05910</name>
</gene>
<dbReference type="HAMAP" id="MF_00120">
    <property type="entry name" value="GatA"/>
    <property type="match status" value="1"/>
</dbReference>
<dbReference type="GO" id="GO:0050567">
    <property type="term" value="F:glutaminyl-tRNA synthase (glutamine-hydrolyzing) activity"/>
    <property type="evidence" value="ECO:0007669"/>
    <property type="project" value="UniProtKB-UniRule"/>
</dbReference>
<evidence type="ECO:0000256" key="7">
    <source>
        <dbReference type="ARBA" id="ARBA00022840"/>
    </source>
</evidence>
<dbReference type="AlphaFoldDB" id="A0A933E9D4"/>
<dbReference type="PROSITE" id="PS00571">
    <property type="entry name" value="AMIDASES"/>
    <property type="match status" value="1"/>
</dbReference>
<dbReference type="NCBIfam" id="TIGR00132">
    <property type="entry name" value="gatA"/>
    <property type="match status" value="1"/>
</dbReference>
<feature type="active site" description="Charge relay system" evidence="10">
    <location>
        <position position="155"/>
    </location>
</feature>
<evidence type="ECO:0000256" key="4">
    <source>
        <dbReference type="ARBA" id="ARBA00014428"/>
    </source>
</evidence>
<comment type="catalytic activity">
    <reaction evidence="9 10">
        <text>L-glutamyl-tRNA(Gln) + L-glutamine + ATP + H2O = L-glutaminyl-tRNA(Gln) + L-glutamate + ADP + phosphate + H(+)</text>
        <dbReference type="Rhea" id="RHEA:17521"/>
        <dbReference type="Rhea" id="RHEA-COMP:9681"/>
        <dbReference type="Rhea" id="RHEA-COMP:9684"/>
        <dbReference type="ChEBI" id="CHEBI:15377"/>
        <dbReference type="ChEBI" id="CHEBI:15378"/>
        <dbReference type="ChEBI" id="CHEBI:29985"/>
        <dbReference type="ChEBI" id="CHEBI:30616"/>
        <dbReference type="ChEBI" id="CHEBI:43474"/>
        <dbReference type="ChEBI" id="CHEBI:58359"/>
        <dbReference type="ChEBI" id="CHEBI:78520"/>
        <dbReference type="ChEBI" id="CHEBI:78521"/>
        <dbReference type="ChEBI" id="CHEBI:456216"/>
        <dbReference type="EC" id="6.3.5.7"/>
    </reaction>
</comment>
<dbReference type="InterPro" id="IPR023631">
    <property type="entry name" value="Amidase_dom"/>
</dbReference>
<comment type="subunit">
    <text evidence="2 10">Heterotrimer of A, B and C subunits.</text>
</comment>
<reference evidence="12" key="1">
    <citation type="submission" date="2020-07" db="EMBL/GenBank/DDBJ databases">
        <title>Huge and variable diversity of episymbiotic CPR bacteria and DPANN archaea in groundwater ecosystems.</title>
        <authorList>
            <person name="He C.Y."/>
            <person name="Keren R."/>
            <person name="Whittaker M."/>
            <person name="Farag I.F."/>
            <person name="Doudna J."/>
            <person name="Cate J.H.D."/>
            <person name="Banfield J.F."/>
        </authorList>
    </citation>
    <scope>NUCLEOTIDE SEQUENCE</scope>
    <source>
        <strain evidence="12">NC_groundwater_1370_Ag_S-0.2um_69_93</strain>
    </source>
</reference>
<dbReference type="InterPro" id="IPR000120">
    <property type="entry name" value="Amidase"/>
</dbReference>
<feature type="active site" description="Acyl-ester intermediate" evidence="10">
    <location>
        <position position="179"/>
    </location>
</feature>
<dbReference type="InterPro" id="IPR020556">
    <property type="entry name" value="Amidase_CS"/>
</dbReference>
<dbReference type="SUPFAM" id="SSF75304">
    <property type="entry name" value="Amidase signature (AS) enzymes"/>
    <property type="match status" value="1"/>
</dbReference>
<protein>
    <recommendedName>
        <fullName evidence="4 10">Glutamyl-tRNA(Gln) amidotransferase subunit A</fullName>
        <shortName evidence="10">Glu-ADT subunit A</shortName>
        <ecNumber evidence="3 10">6.3.5.7</ecNumber>
    </recommendedName>
</protein>
<dbReference type="InterPro" id="IPR004412">
    <property type="entry name" value="GatA"/>
</dbReference>
<dbReference type="GO" id="GO:0005524">
    <property type="term" value="F:ATP binding"/>
    <property type="evidence" value="ECO:0007669"/>
    <property type="project" value="UniProtKB-KW"/>
</dbReference>
<keyword evidence="6 10" id="KW-0547">Nucleotide-binding</keyword>
<dbReference type="PIRSF" id="PIRSF001221">
    <property type="entry name" value="Amidase_fungi"/>
    <property type="match status" value="1"/>
</dbReference>
<evidence type="ECO:0000256" key="8">
    <source>
        <dbReference type="ARBA" id="ARBA00022917"/>
    </source>
</evidence>
<evidence type="ECO:0000313" key="13">
    <source>
        <dbReference type="Proteomes" id="UP000752292"/>
    </source>
</evidence>
<dbReference type="InterPro" id="IPR036928">
    <property type="entry name" value="AS_sf"/>
</dbReference>
<feature type="active site" description="Charge relay system" evidence="10">
    <location>
        <position position="80"/>
    </location>
</feature>
<dbReference type="GO" id="GO:0030956">
    <property type="term" value="C:glutamyl-tRNA(Gln) amidotransferase complex"/>
    <property type="evidence" value="ECO:0007669"/>
    <property type="project" value="InterPro"/>
</dbReference>